<protein>
    <recommendedName>
        <fullName evidence="10">Phospholipase A1 member A</fullName>
    </recommendedName>
</protein>
<dbReference type="InterPro" id="IPR013818">
    <property type="entry name" value="Lipase"/>
</dbReference>
<evidence type="ECO:0000256" key="2">
    <source>
        <dbReference type="ARBA" id="ARBA00010701"/>
    </source>
</evidence>
<dbReference type="GO" id="GO:0016042">
    <property type="term" value="P:lipid catabolic process"/>
    <property type="evidence" value="ECO:0007669"/>
    <property type="project" value="UniProtKB-KW"/>
</dbReference>
<proteinExistence type="inferred from homology"/>
<dbReference type="Pfam" id="PF00151">
    <property type="entry name" value="Lipase"/>
    <property type="match status" value="1"/>
</dbReference>
<dbReference type="InterPro" id="IPR033906">
    <property type="entry name" value="Lipase_N"/>
</dbReference>
<organism evidence="16 17">
    <name type="scientific">Pleurodeles waltl</name>
    <name type="common">Iberian ribbed newt</name>
    <dbReference type="NCBI Taxonomy" id="8319"/>
    <lineage>
        <taxon>Eukaryota</taxon>
        <taxon>Metazoa</taxon>
        <taxon>Chordata</taxon>
        <taxon>Craniata</taxon>
        <taxon>Vertebrata</taxon>
        <taxon>Euteleostomi</taxon>
        <taxon>Amphibia</taxon>
        <taxon>Batrachia</taxon>
        <taxon>Caudata</taxon>
        <taxon>Salamandroidea</taxon>
        <taxon>Salamandridae</taxon>
        <taxon>Pleurodelinae</taxon>
        <taxon>Pleurodeles</taxon>
    </lineage>
</organism>
<evidence type="ECO:0000256" key="5">
    <source>
        <dbReference type="ARBA" id="ARBA00022801"/>
    </source>
</evidence>
<dbReference type="GO" id="GO:0008970">
    <property type="term" value="F:phospholipase A1 activity"/>
    <property type="evidence" value="ECO:0007669"/>
    <property type="project" value="TreeGrafter"/>
</dbReference>
<evidence type="ECO:0000256" key="10">
    <source>
        <dbReference type="ARBA" id="ARBA00040696"/>
    </source>
</evidence>
<dbReference type="InterPro" id="IPR029058">
    <property type="entry name" value="AB_hydrolase_fold"/>
</dbReference>
<evidence type="ECO:0000256" key="11">
    <source>
        <dbReference type="ARBA" id="ARBA00048284"/>
    </source>
</evidence>
<evidence type="ECO:0000256" key="13">
    <source>
        <dbReference type="ARBA" id="ARBA00048700"/>
    </source>
</evidence>
<reference evidence="16" key="1">
    <citation type="journal article" date="2022" name="bioRxiv">
        <title>Sequencing and chromosome-scale assembly of the giantPleurodeles waltlgenome.</title>
        <authorList>
            <person name="Brown T."/>
            <person name="Elewa A."/>
            <person name="Iarovenko S."/>
            <person name="Subramanian E."/>
            <person name="Araus A.J."/>
            <person name="Petzold A."/>
            <person name="Susuki M."/>
            <person name="Suzuki K.-i.T."/>
            <person name="Hayashi T."/>
            <person name="Toyoda A."/>
            <person name="Oliveira C."/>
            <person name="Osipova E."/>
            <person name="Leigh N.D."/>
            <person name="Simon A."/>
            <person name="Yun M.H."/>
        </authorList>
    </citation>
    <scope>NUCLEOTIDE SEQUENCE</scope>
    <source>
        <strain evidence="16">20211129_DDA</strain>
        <tissue evidence="16">Liver</tissue>
    </source>
</reference>
<comment type="catalytic activity">
    <reaction evidence="13">
        <text>1-hexadecanoyl-2-(5Z,8Z,11Z,14Z-eicosatetraenoyl)-sn-glycero-3-phospho-L-serine + H2O = 2-(5Z,8Z,11Z,14Z)-eicosatetraenoyl-sn-glycero-3-phospho-L-serine + hexadecanoate + H(+)</text>
        <dbReference type="Rhea" id="RHEA:41187"/>
        <dbReference type="ChEBI" id="CHEBI:7896"/>
        <dbReference type="ChEBI" id="CHEBI:15377"/>
        <dbReference type="ChEBI" id="CHEBI:15378"/>
        <dbReference type="ChEBI" id="CHEBI:75032"/>
        <dbReference type="ChEBI" id="CHEBI:77830"/>
    </reaction>
    <physiologicalReaction direction="left-to-right" evidence="13">
        <dbReference type="Rhea" id="RHEA:41188"/>
    </physiologicalReaction>
</comment>
<evidence type="ECO:0000256" key="9">
    <source>
        <dbReference type="ARBA" id="ARBA00023180"/>
    </source>
</evidence>
<dbReference type="Proteomes" id="UP001066276">
    <property type="component" value="Chromosome 8"/>
</dbReference>
<evidence type="ECO:0000256" key="7">
    <source>
        <dbReference type="ARBA" id="ARBA00023098"/>
    </source>
</evidence>
<evidence type="ECO:0000313" key="16">
    <source>
        <dbReference type="EMBL" id="KAJ1111920.1"/>
    </source>
</evidence>
<keyword evidence="8" id="KW-1015">Disulfide bond</keyword>
<evidence type="ECO:0000259" key="15">
    <source>
        <dbReference type="Pfam" id="PF00151"/>
    </source>
</evidence>
<dbReference type="GO" id="GO:0005615">
    <property type="term" value="C:extracellular space"/>
    <property type="evidence" value="ECO:0007669"/>
    <property type="project" value="TreeGrafter"/>
</dbReference>
<keyword evidence="5" id="KW-0378">Hydrolase</keyword>
<sequence>MNRVTTGSLPLVLINGLPWKVAIQGKMWAYRASPRAVTYVFQREAPRGGVRAFLAQDELVTPTPCYDFQSASFFGGGNLNVQFLLFTARNPKCGQLINGNTTNGLSIPNFNATVGTKIVIHGFRVLGTKPSWIDGLTDALLRVADVNVVVVDWLSGSTAQYNSAVENMTSLGLQLTAFIRRLLALGAPESSIHLIGASLGAHVGGLVGHFFGGKLGRITGLDPASYKFTKASTEERLDPGDALFVEAIHTDSDNFGIRIPVGHIDYYINGGKDQPGCPSPRNFYKYLICDHMRAVSIYISSLESSCPLVGFPCSSYKNFTAGDCLNCSSDLIQTCPRIGIMERGGVPVGELSGQTQVYLMTRNTAPYCVFHSVVDFQLNNPRSTSTIIEVSFMGEDSRSAIQIKIPKNSHNGRGVIPHEVPLCQIQTVVLNFVVRSQLISLWRSKDTKEVIEGRFCTEQLSAKAR</sequence>
<evidence type="ECO:0000256" key="3">
    <source>
        <dbReference type="ARBA" id="ARBA00022525"/>
    </source>
</evidence>
<dbReference type="PANTHER" id="PTHR11610">
    <property type="entry name" value="LIPASE"/>
    <property type="match status" value="1"/>
</dbReference>
<accession>A0AAV7NGJ4</accession>
<evidence type="ECO:0000256" key="14">
    <source>
        <dbReference type="RuleBase" id="RU004262"/>
    </source>
</evidence>
<gene>
    <name evidence="16" type="ORF">NDU88_000192</name>
</gene>
<evidence type="ECO:0000256" key="1">
    <source>
        <dbReference type="ARBA" id="ARBA00004613"/>
    </source>
</evidence>
<dbReference type="PRINTS" id="PR00821">
    <property type="entry name" value="TAGLIPASE"/>
</dbReference>
<keyword evidence="3" id="KW-0964">Secreted</keyword>
<evidence type="ECO:0000256" key="12">
    <source>
        <dbReference type="ARBA" id="ARBA00048646"/>
    </source>
</evidence>
<dbReference type="Gene3D" id="3.40.50.1820">
    <property type="entry name" value="alpha/beta hydrolase"/>
    <property type="match status" value="1"/>
</dbReference>
<evidence type="ECO:0000313" key="17">
    <source>
        <dbReference type="Proteomes" id="UP001066276"/>
    </source>
</evidence>
<feature type="domain" description="Lipase" evidence="15">
    <location>
        <begin position="78"/>
        <end position="367"/>
    </location>
</feature>
<dbReference type="PANTHER" id="PTHR11610:SF111">
    <property type="entry name" value="PHOSPHOLIPASE A1 MEMBER A"/>
    <property type="match status" value="1"/>
</dbReference>
<evidence type="ECO:0000256" key="8">
    <source>
        <dbReference type="ARBA" id="ARBA00023157"/>
    </source>
</evidence>
<dbReference type="SUPFAM" id="SSF53474">
    <property type="entry name" value="alpha/beta-Hydrolases"/>
    <property type="match status" value="1"/>
</dbReference>
<evidence type="ECO:0000256" key="6">
    <source>
        <dbReference type="ARBA" id="ARBA00022963"/>
    </source>
</evidence>
<comment type="caution">
    <text evidence="16">The sequence shown here is derived from an EMBL/GenBank/DDBJ whole genome shotgun (WGS) entry which is preliminary data.</text>
</comment>
<keyword evidence="6" id="KW-0442">Lipid degradation</keyword>
<dbReference type="CDD" id="cd00707">
    <property type="entry name" value="Pancreat_lipase_like"/>
    <property type="match status" value="1"/>
</dbReference>
<name>A0AAV7NGJ4_PLEWA</name>
<keyword evidence="17" id="KW-1185">Reference proteome</keyword>
<keyword evidence="7" id="KW-0443">Lipid metabolism</keyword>
<keyword evidence="4" id="KW-0732">Signal</keyword>
<comment type="catalytic activity">
    <reaction evidence="12">
        <text>1,2-di-(9Z)-octadecenoyl-sn-glycero-3-phospho-L-serine + H2O = 2-(9Z-octadecenoyl)-sn-glycero-3-phospho-L-serine + (9Z)-octadecenoate + H(+)</text>
        <dbReference type="Rhea" id="RHEA:40491"/>
        <dbReference type="ChEBI" id="CHEBI:15377"/>
        <dbReference type="ChEBI" id="CHEBI:15378"/>
        <dbReference type="ChEBI" id="CHEBI:30823"/>
        <dbReference type="ChEBI" id="CHEBI:74905"/>
        <dbReference type="ChEBI" id="CHEBI:77342"/>
    </reaction>
    <physiologicalReaction direction="left-to-right" evidence="12">
        <dbReference type="Rhea" id="RHEA:40492"/>
    </physiologicalReaction>
</comment>
<dbReference type="InterPro" id="IPR000734">
    <property type="entry name" value="TAG_lipase"/>
</dbReference>
<comment type="subcellular location">
    <subcellularLocation>
        <location evidence="1">Secreted</location>
    </subcellularLocation>
</comment>
<comment type="similarity">
    <text evidence="2 14">Belongs to the AB hydrolase superfamily. Lipase family.</text>
</comment>
<dbReference type="AlphaFoldDB" id="A0AAV7NGJ4"/>
<comment type="catalytic activity">
    <reaction evidence="11">
        <text>1-(9Z-octadecenoyl)-sn-glycero-3-phospho-L-serine + H2O = sn-glycero-3-phospho-L-serine + (9Z)-octadecenoate + H(+)</text>
        <dbReference type="Rhea" id="RHEA:40499"/>
        <dbReference type="ChEBI" id="CHEBI:15377"/>
        <dbReference type="ChEBI" id="CHEBI:15378"/>
        <dbReference type="ChEBI" id="CHEBI:30823"/>
        <dbReference type="ChEBI" id="CHEBI:64765"/>
        <dbReference type="ChEBI" id="CHEBI:74617"/>
    </reaction>
    <physiologicalReaction direction="left-to-right" evidence="11">
        <dbReference type="Rhea" id="RHEA:40500"/>
    </physiologicalReaction>
</comment>
<evidence type="ECO:0000256" key="4">
    <source>
        <dbReference type="ARBA" id="ARBA00022729"/>
    </source>
</evidence>
<keyword evidence="9" id="KW-0325">Glycoprotein</keyword>
<dbReference type="EMBL" id="JANPWB010000012">
    <property type="protein sequence ID" value="KAJ1111920.1"/>
    <property type="molecule type" value="Genomic_DNA"/>
</dbReference>